<protein>
    <submittedName>
        <fullName evidence="1">Uncharacterized protein</fullName>
    </submittedName>
</protein>
<evidence type="ECO:0000313" key="1">
    <source>
        <dbReference type="EMBL" id="KFD45788.1"/>
    </source>
</evidence>
<reference evidence="1 2" key="1">
    <citation type="journal article" date="2014" name="Nat. Genet.">
        <title>Genome and transcriptome of the porcine whipworm Trichuris suis.</title>
        <authorList>
            <person name="Jex A.R."/>
            <person name="Nejsum P."/>
            <person name="Schwarz E.M."/>
            <person name="Hu L."/>
            <person name="Young N.D."/>
            <person name="Hall R.S."/>
            <person name="Korhonen P.K."/>
            <person name="Liao S."/>
            <person name="Thamsborg S."/>
            <person name="Xia J."/>
            <person name="Xu P."/>
            <person name="Wang S."/>
            <person name="Scheerlinck J.P."/>
            <person name="Hofmann A."/>
            <person name="Sternberg P.W."/>
            <person name="Wang J."/>
            <person name="Gasser R.B."/>
        </authorList>
    </citation>
    <scope>NUCLEOTIDE SEQUENCE [LARGE SCALE GENOMIC DNA]</scope>
    <source>
        <strain evidence="1">DCEP-RM93M</strain>
    </source>
</reference>
<name>A0A085LLE2_9BILA</name>
<dbReference type="Proteomes" id="UP000030764">
    <property type="component" value="Unassembled WGS sequence"/>
</dbReference>
<keyword evidence="2" id="KW-1185">Reference proteome</keyword>
<organism evidence="1 2">
    <name type="scientific">Trichuris suis</name>
    <name type="common">pig whipworm</name>
    <dbReference type="NCBI Taxonomy" id="68888"/>
    <lineage>
        <taxon>Eukaryota</taxon>
        <taxon>Metazoa</taxon>
        <taxon>Ecdysozoa</taxon>
        <taxon>Nematoda</taxon>
        <taxon>Enoplea</taxon>
        <taxon>Dorylaimia</taxon>
        <taxon>Trichinellida</taxon>
        <taxon>Trichuridae</taxon>
        <taxon>Trichuris</taxon>
    </lineage>
</organism>
<gene>
    <name evidence="1" type="ORF">M513_13344</name>
</gene>
<evidence type="ECO:0000313" key="2">
    <source>
        <dbReference type="Proteomes" id="UP000030764"/>
    </source>
</evidence>
<sequence length="95" mass="10764">MVERTSKLDNGIAASYEISRLIAKIRNSHSVSELFILPSASITIYAVMDLNGRETFQSIPLGDFTISRRMYEMAEDIEGPFGQLNLFKIITHINR</sequence>
<dbReference type="AlphaFoldDB" id="A0A085LLE2"/>
<proteinExistence type="predicted"/>
<accession>A0A085LLE2</accession>
<dbReference type="EMBL" id="KL363428">
    <property type="protein sequence ID" value="KFD45788.1"/>
    <property type="molecule type" value="Genomic_DNA"/>
</dbReference>